<protein>
    <submittedName>
        <fullName evidence="1">Non-ribosomal peptide synthetase modules</fullName>
        <ecNumber evidence="1">6.3.2.-</ecNumber>
    </submittedName>
</protein>
<gene>
    <name evidence="1" type="ordered locus">RBRH_04060</name>
</gene>
<accession>E5AL76</accession>
<organism evidence="1 2">
    <name type="scientific">Mycetohabitans rhizoxinica (strain DSM 19002 / CIP 109453 / HKI 454)</name>
    <name type="common">Paraburkholderia rhizoxinica</name>
    <dbReference type="NCBI Taxonomy" id="882378"/>
    <lineage>
        <taxon>Bacteria</taxon>
        <taxon>Pseudomonadati</taxon>
        <taxon>Pseudomonadota</taxon>
        <taxon>Betaproteobacteria</taxon>
        <taxon>Burkholderiales</taxon>
        <taxon>Burkholderiaceae</taxon>
        <taxon>Mycetohabitans</taxon>
    </lineage>
</organism>
<name>E5AL76_MYCRK</name>
<dbReference type="EC" id="6.3.2.-" evidence="1"/>
<dbReference type="AlphaFoldDB" id="E5AL76"/>
<dbReference type="STRING" id="882378.RBRH_04060"/>
<dbReference type="KEGG" id="brh:RBRH_04060"/>
<evidence type="ECO:0000313" key="1">
    <source>
        <dbReference type="EMBL" id="CBW73749.1"/>
    </source>
</evidence>
<proteinExistence type="predicted"/>
<reference evidence="1 2" key="1">
    <citation type="journal article" date="2011" name="J. Bacteriol.">
        <title>Complete genome sequence of Burkholderia rhizoxinica, an endosymbiont of Rhizopus microsporus.</title>
        <authorList>
            <person name="Lackner G."/>
            <person name="Moebius N."/>
            <person name="Partida-Martinez L."/>
            <person name="Hertweck C."/>
        </authorList>
    </citation>
    <scope>NUCLEOTIDE SEQUENCE [LARGE SCALE GENOMIC DNA]</scope>
    <source>
        <strain evidence="2">DSM 19002 / CIP 109453 / HKI 454</strain>
    </source>
</reference>
<dbReference type="Gene3D" id="3.30.559.30">
    <property type="entry name" value="Nonribosomal peptide synthetase, condensation domain"/>
    <property type="match status" value="1"/>
</dbReference>
<keyword evidence="1" id="KW-0436">Ligase</keyword>
<evidence type="ECO:0000313" key="2">
    <source>
        <dbReference type="Proteomes" id="UP000007437"/>
    </source>
</evidence>
<dbReference type="Proteomes" id="UP000007437">
    <property type="component" value="Chromosome"/>
</dbReference>
<dbReference type="GO" id="GO:0016874">
    <property type="term" value="F:ligase activity"/>
    <property type="evidence" value="ECO:0007669"/>
    <property type="project" value="UniProtKB-KW"/>
</dbReference>
<sequence length="56" mass="6453">MLRQRYPSEVLRRKLELMPDQSPFKSTVNVMPFDSRLSFGPYTATNHNLSNGPVND</sequence>
<dbReference type="HOGENOM" id="CLU_3005388_0_0_4"/>
<dbReference type="EMBL" id="FR687359">
    <property type="protein sequence ID" value="CBW73749.1"/>
    <property type="molecule type" value="Genomic_DNA"/>
</dbReference>